<organism evidence="2 3">
    <name type="scientific">Plectus sambesii</name>
    <dbReference type="NCBI Taxonomy" id="2011161"/>
    <lineage>
        <taxon>Eukaryota</taxon>
        <taxon>Metazoa</taxon>
        <taxon>Ecdysozoa</taxon>
        <taxon>Nematoda</taxon>
        <taxon>Chromadorea</taxon>
        <taxon>Plectida</taxon>
        <taxon>Plectina</taxon>
        <taxon>Plectoidea</taxon>
        <taxon>Plectidae</taxon>
        <taxon>Plectus</taxon>
    </lineage>
</organism>
<evidence type="ECO:0000313" key="3">
    <source>
        <dbReference type="WBParaSite" id="PSAMB.scaffold898size38992.g9630.t1"/>
    </source>
</evidence>
<reference evidence="3" key="1">
    <citation type="submission" date="2022-11" db="UniProtKB">
        <authorList>
            <consortium name="WormBaseParasite"/>
        </authorList>
    </citation>
    <scope>IDENTIFICATION</scope>
</reference>
<feature type="region of interest" description="Disordered" evidence="1">
    <location>
        <begin position="33"/>
        <end position="95"/>
    </location>
</feature>
<dbReference type="Proteomes" id="UP000887566">
    <property type="component" value="Unplaced"/>
</dbReference>
<evidence type="ECO:0000256" key="1">
    <source>
        <dbReference type="SAM" id="MobiDB-lite"/>
    </source>
</evidence>
<sequence length="256" mass="27824">MQSERVGVARTRIYHRHRGNGTFCVAFDREWPGSAPVSAAAPTDNKRSVDALRTSRETAPAGPTPKRKHPTTTAGDSPTAAIAARRHWSAESAEAGRRPIDALVLDVNSAALAANKCAQRKSLSASNTAQHICEGRLSQYGRATSHRPLAQIRFVPLEQGVDPSQSHSTPDAARHNANTASYPMKRGGRRRDPTETPRRQAQPASPSPKTDRASNALIEKTNPPPCKHVASLDKNSRRGRRYLCQLLIHRGDAQSS</sequence>
<feature type="region of interest" description="Disordered" evidence="1">
    <location>
        <begin position="160"/>
        <end position="235"/>
    </location>
</feature>
<accession>A0A914XM81</accession>
<name>A0A914XM81_9BILA</name>
<feature type="compositionally biased region" description="Basic and acidic residues" evidence="1">
    <location>
        <begin position="44"/>
        <end position="56"/>
    </location>
</feature>
<dbReference type="AlphaFoldDB" id="A0A914XM81"/>
<keyword evidence="2" id="KW-1185">Reference proteome</keyword>
<dbReference type="WBParaSite" id="PSAMB.scaffold898size38992.g9630.t1">
    <property type="protein sequence ID" value="PSAMB.scaffold898size38992.g9630.t1"/>
    <property type="gene ID" value="PSAMB.scaffold898size38992.g9630"/>
</dbReference>
<evidence type="ECO:0000313" key="2">
    <source>
        <dbReference type="Proteomes" id="UP000887566"/>
    </source>
</evidence>
<protein>
    <submittedName>
        <fullName evidence="3">Uncharacterized protein</fullName>
    </submittedName>
</protein>
<proteinExistence type="predicted"/>